<keyword evidence="2" id="KW-1185">Reference proteome</keyword>
<protein>
    <submittedName>
        <fullName evidence="1">Alpha-actinin A</fullName>
    </submittedName>
</protein>
<reference evidence="1" key="2">
    <citation type="submission" date="2023-04" db="EMBL/GenBank/DDBJ databases">
        <authorList>
            <person name="Bu L."/>
            <person name="Lu L."/>
            <person name="Laidemitt M.R."/>
            <person name="Zhang S.M."/>
            <person name="Mutuku M."/>
            <person name="Mkoji G."/>
            <person name="Steinauer M."/>
            <person name="Loker E.S."/>
        </authorList>
    </citation>
    <scope>NUCLEOTIDE SEQUENCE</scope>
    <source>
        <strain evidence="1">KasaAsao</strain>
        <tissue evidence="1">Whole Snail</tissue>
    </source>
</reference>
<gene>
    <name evidence="1" type="ORF">Bpfe_014071</name>
</gene>
<name>A0AAD8BL41_BIOPF</name>
<evidence type="ECO:0000313" key="2">
    <source>
        <dbReference type="Proteomes" id="UP001233172"/>
    </source>
</evidence>
<proteinExistence type="predicted"/>
<dbReference type="Proteomes" id="UP001233172">
    <property type="component" value="Unassembled WGS sequence"/>
</dbReference>
<accession>A0AAD8BL41</accession>
<sequence>MLSQMKEGEDTLVKELRDQDCGCTNSGDGDAGDWSAVCVVGKSCGCDFQDEKRDNDCCDDLNEMYQIEGKETNEETEDCYVPEAFVPVVTVTSTLTEVCYVPETFVPAVPVTSTLMSWTDQDNVGSAFKPVAIDLKDLCLSAGAHEGNSKLDNCIQKFTMNCTCGASHIEFRCQENHQQGIYTSTIIIDIGIDECQSNHSKSELSRGRHFPLEPEETYLLDVRLLSEDDCGALEFVCNVAACEPAAPLRGVCREGLLRQRVRSTAVLKKIVLDTISLSVKRPRHRRNNSLVNWRKRKRHWRKTMRISLWGTRSLPPVAPTDRPPPELSNLSYSVSIRDEKC</sequence>
<reference evidence="1" key="1">
    <citation type="journal article" date="2023" name="PLoS Negl. Trop. Dis.">
        <title>A genome sequence for Biomphalaria pfeifferi, the major vector snail for the human-infecting parasite Schistosoma mansoni.</title>
        <authorList>
            <person name="Bu L."/>
            <person name="Lu L."/>
            <person name="Laidemitt M.R."/>
            <person name="Zhang S.M."/>
            <person name="Mutuku M."/>
            <person name="Mkoji G."/>
            <person name="Steinauer M."/>
            <person name="Loker E.S."/>
        </authorList>
    </citation>
    <scope>NUCLEOTIDE SEQUENCE</scope>
    <source>
        <strain evidence="1">KasaAsao</strain>
    </source>
</reference>
<comment type="caution">
    <text evidence="1">The sequence shown here is derived from an EMBL/GenBank/DDBJ whole genome shotgun (WGS) entry which is preliminary data.</text>
</comment>
<evidence type="ECO:0000313" key="1">
    <source>
        <dbReference type="EMBL" id="KAK0056575.1"/>
    </source>
</evidence>
<dbReference type="AlphaFoldDB" id="A0AAD8BL41"/>
<organism evidence="1 2">
    <name type="scientific">Biomphalaria pfeifferi</name>
    <name type="common">Bloodfluke planorb</name>
    <name type="synonym">Freshwater snail</name>
    <dbReference type="NCBI Taxonomy" id="112525"/>
    <lineage>
        <taxon>Eukaryota</taxon>
        <taxon>Metazoa</taxon>
        <taxon>Spiralia</taxon>
        <taxon>Lophotrochozoa</taxon>
        <taxon>Mollusca</taxon>
        <taxon>Gastropoda</taxon>
        <taxon>Heterobranchia</taxon>
        <taxon>Euthyneura</taxon>
        <taxon>Panpulmonata</taxon>
        <taxon>Hygrophila</taxon>
        <taxon>Lymnaeoidea</taxon>
        <taxon>Planorbidae</taxon>
        <taxon>Biomphalaria</taxon>
    </lineage>
</organism>
<dbReference type="EMBL" id="JASAOG010000061">
    <property type="protein sequence ID" value="KAK0056575.1"/>
    <property type="molecule type" value="Genomic_DNA"/>
</dbReference>